<dbReference type="EMBL" id="JH926949">
    <property type="protein sequence ID" value="EKE40078.1"/>
    <property type="molecule type" value="Genomic_DNA"/>
</dbReference>
<evidence type="ECO:0000313" key="3">
    <source>
        <dbReference type="Proteomes" id="UP000006769"/>
    </source>
</evidence>
<keyword evidence="1" id="KW-0472">Membrane</keyword>
<protein>
    <recommendedName>
        <fullName evidence="4">Transmembrane protein</fullName>
    </recommendedName>
</protein>
<dbReference type="RefSeq" id="XP_008857587.1">
    <property type="nucleotide sequence ID" value="XM_008859365.1"/>
</dbReference>
<accession>K2GXU2</accession>
<evidence type="ECO:0008006" key="4">
    <source>
        <dbReference type="Google" id="ProtNLM"/>
    </source>
</evidence>
<name>K2GXU2_ENTNP</name>
<dbReference type="VEuPathDB" id="AmoebaDB:ENU1_102720"/>
<dbReference type="GeneID" id="20073763"/>
<feature type="transmembrane region" description="Helical" evidence="1">
    <location>
        <begin position="59"/>
        <end position="80"/>
    </location>
</feature>
<dbReference type="OrthoDB" id="30015at2759"/>
<keyword evidence="1" id="KW-1133">Transmembrane helix</keyword>
<dbReference type="PANTHER" id="PTHR34078">
    <property type="entry name" value="EXPRESSED PROTEIN"/>
    <property type="match status" value="1"/>
</dbReference>
<sequence>MSNQYTVLPQVPYYTPVQPQPFIQPPPLIQPQPFIQPQPLVQSIPEQQPKKENNDCQGATILFILGFFICLTWIACYCIYKNSSDSLAKVFARISLVFSILYVLFVCGFIGIYIVLVVSIFSTIPQMP</sequence>
<evidence type="ECO:0000256" key="1">
    <source>
        <dbReference type="SAM" id="Phobius"/>
    </source>
</evidence>
<proteinExistence type="predicted"/>
<feature type="transmembrane region" description="Helical" evidence="1">
    <location>
        <begin position="100"/>
        <end position="124"/>
    </location>
</feature>
<dbReference type="AlphaFoldDB" id="K2GXU2"/>
<reference evidence="2 3" key="1">
    <citation type="submission" date="2011-11" db="EMBL/GenBank/DDBJ databases">
        <authorList>
            <person name="Hannick L."/>
            <person name="Karamycheva S."/>
            <person name="Lorenzi H."/>
            <person name="Caler E."/>
        </authorList>
    </citation>
    <scope>NUCLEOTIDE SEQUENCE [LARGE SCALE GENOMIC DNA]</scope>
    <source>
        <strain evidence="2 3">P19</strain>
    </source>
</reference>
<evidence type="ECO:0000313" key="2">
    <source>
        <dbReference type="EMBL" id="EKE40078.1"/>
    </source>
</evidence>
<gene>
    <name evidence="2" type="ORF">ENU1_102720</name>
</gene>
<keyword evidence="1" id="KW-0812">Transmembrane</keyword>
<organism evidence="2 3">
    <name type="scientific">Entamoeba nuttalli (strain P19)</name>
    <name type="common">Amoeba</name>
    <dbReference type="NCBI Taxonomy" id="1076696"/>
    <lineage>
        <taxon>Eukaryota</taxon>
        <taxon>Amoebozoa</taxon>
        <taxon>Evosea</taxon>
        <taxon>Archamoebae</taxon>
        <taxon>Mastigamoebida</taxon>
        <taxon>Entamoebidae</taxon>
        <taxon>Entamoeba</taxon>
    </lineage>
</organism>
<dbReference type="OMA" id="RCESHNQ"/>
<dbReference type="PANTHER" id="PTHR34078:SF3">
    <property type="entry name" value="TRANSMEMBRANE PROTEIN"/>
    <property type="match status" value="1"/>
</dbReference>
<dbReference type="Proteomes" id="UP000006769">
    <property type="component" value="Unassembled WGS sequence"/>
</dbReference>